<comment type="caution">
    <text evidence="9">The sequence shown here is derived from an EMBL/GenBank/DDBJ whole genome shotgun (WGS) entry which is preliminary data.</text>
</comment>
<keyword evidence="6 8" id="KW-1133">Transmembrane helix</keyword>
<feature type="transmembrane region" description="Helical" evidence="8">
    <location>
        <begin position="112"/>
        <end position="134"/>
    </location>
</feature>
<feature type="transmembrane region" description="Helical" evidence="8">
    <location>
        <begin position="82"/>
        <end position="100"/>
    </location>
</feature>
<feature type="transmembrane region" description="Helical" evidence="8">
    <location>
        <begin position="338"/>
        <end position="356"/>
    </location>
</feature>
<dbReference type="AlphaFoldDB" id="N4WDY2"/>
<evidence type="ECO:0000256" key="6">
    <source>
        <dbReference type="ARBA" id="ARBA00022989"/>
    </source>
</evidence>
<feature type="transmembrane region" description="Helical" evidence="8">
    <location>
        <begin position="187"/>
        <end position="204"/>
    </location>
</feature>
<keyword evidence="5 8" id="KW-0812">Transmembrane</keyword>
<evidence type="ECO:0000256" key="1">
    <source>
        <dbReference type="ARBA" id="ARBA00004141"/>
    </source>
</evidence>
<feature type="transmembrane region" description="Helical" evidence="8">
    <location>
        <begin position="306"/>
        <end position="326"/>
    </location>
</feature>
<sequence length="362" mass="41859">MQNQGFLQTKEIFAIVLMLVAIKAADSTPSLFAQKAQNGFWLIPIVSFVVIFPSFLLMIYLLKRFRDKNLMELIESILGKTIGKLISIIIFLFAFSTLTLDSRNYVEQIKVLYFPESPTIFIFFIFIGVSFFGAKKGIEVIGYTSWIALPIIKISFFTLIWLVLGSMVYERIFPIFGSGLPVILSEGVKKAAIFAELFFLLIAYKAAKEEAMFRKGAVVASIIAFLEIIAFYFIYITVFDYNSVEKIAFPFHDIAQYVQFGQFFTNIETLFMVFWLFAAYLKFIVFLYLIAWMFGTIFHIKNFEPLLLPLAYLVIIAGLLPFNSIYNEFVLRENLLMIMSPFFILLPFMLWFIALWKGELKR</sequence>
<dbReference type="PANTHER" id="PTHR34975:SF2">
    <property type="entry name" value="SPORE GERMINATION PROTEIN A2"/>
    <property type="match status" value="1"/>
</dbReference>
<evidence type="ECO:0000256" key="2">
    <source>
        <dbReference type="ARBA" id="ARBA00007998"/>
    </source>
</evidence>
<name>N4WDY2_9BACI</name>
<evidence type="ECO:0000313" key="9">
    <source>
        <dbReference type="EMBL" id="ENH98468.1"/>
    </source>
</evidence>
<comment type="subcellular location">
    <subcellularLocation>
        <location evidence="1">Membrane</location>
        <topology evidence="1">Multi-pass membrane protein</topology>
    </subcellularLocation>
</comment>
<keyword evidence="3" id="KW-0813">Transport</keyword>
<dbReference type="OrthoDB" id="2081904at2"/>
<evidence type="ECO:0000256" key="5">
    <source>
        <dbReference type="ARBA" id="ARBA00022692"/>
    </source>
</evidence>
<evidence type="ECO:0000256" key="7">
    <source>
        <dbReference type="ARBA" id="ARBA00023136"/>
    </source>
</evidence>
<keyword evidence="4" id="KW-0309">Germination</keyword>
<dbReference type="PANTHER" id="PTHR34975">
    <property type="entry name" value="SPORE GERMINATION PROTEIN A2"/>
    <property type="match status" value="1"/>
</dbReference>
<reference evidence="9 10" key="1">
    <citation type="submission" date="2013-03" db="EMBL/GenBank/DDBJ databases">
        <title>Draft genome sequence of Gracibacillus halophilus YIM-C55.5, a moderately halophilic and thermophilic organism from the Xiaochaidamu salt lake.</title>
        <authorList>
            <person name="Sugumar T."/>
            <person name="Polireddy D.R."/>
            <person name="Antony A."/>
            <person name="Madhava Y.R."/>
            <person name="Sivakumar N."/>
        </authorList>
    </citation>
    <scope>NUCLEOTIDE SEQUENCE [LARGE SCALE GENOMIC DNA]</scope>
    <source>
        <strain evidence="9 10">YIM-C55.5</strain>
    </source>
</reference>
<feature type="transmembrane region" description="Helical" evidence="8">
    <location>
        <begin position="146"/>
        <end position="167"/>
    </location>
</feature>
<dbReference type="RefSeq" id="WP_003462438.1">
    <property type="nucleotide sequence ID" value="NZ_APML01000002.1"/>
</dbReference>
<dbReference type="InterPro" id="IPR004761">
    <property type="entry name" value="Spore_GerAB"/>
</dbReference>
<accession>N4WDY2</accession>
<organism evidence="9 10">
    <name type="scientific">Gracilibacillus halophilus YIM-C55.5</name>
    <dbReference type="NCBI Taxonomy" id="1308866"/>
    <lineage>
        <taxon>Bacteria</taxon>
        <taxon>Bacillati</taxon>
        <taxon>Bacillota</taxon>
        <taxon>Bacilli</taxon>
        <taxon>Bacillales</taxon>
        <taxon>Bacillaceae</taxon>
        <taxon>Gracilibacillus</taxon>
    </lineage>
</organism>
<dbReference type="eggNOG" id="COG3949">
    <property type="taxonomic scope" value="Bacteria"/>
</dbReference>
<feature type="transmembrane region" description="Helical" evidence="8">
    <location>
        <begin position="270"/>
        <end position="294"/>
    </location>
</feature>
<evidence type="ECO:0000256" key="8">
    <source>
        <dbReference type="SAM" id="Phobius"/>
    </source>
</evidence>
<keyword evidence="7 8" id="KW-0472">Membrane</keyword>
<dbReference type="GO" id="GO:0009847">
    <property type="term" value="P:spore germination"/>
    <property type="evidence" value="ECO:0007669"/>
    <property type="project" value="InterPro"/>
</dbReference>
<dbReference type="Proteomes" id="UP000012283">
    <property type="component" value="Unassembled WGS sequence"/>
</dbReference>
<feature type="transmembrane region" description="Helical" evidence="8">
    <location>
        <begin position="12"/>
        <end position="33"/>
    </location>
</feature>
<proteinExistence type="inferred from homology"/>
<dbReference type="STRING" id="1308866.J416_00140"/>
<protein>
    <submittedName>
        <fullName evidence="9">Spore germination protein</fullName>
    </submittedName>
</protein>
<dbReference type="GO" id="GO:0016020">
    <property type="term" value="C:membrane"/>
    <property type="evidence" value="ECO:0007669"/>
    <property type="project" value="UniProtKB-SubCell"/>
</dbReference>
<comment type="similarity">
    <text evidence="2">Belongs to the amino acid-polyamine-organocation (APC) superfamily. Spore germination protein (SGP) (TC 2.A.3.9) family.</text>
</comment>
<feature type="transmembrane region" description="Helical" evidence="8">
    <location>
        <begin position="216"/>
        <end position="236"/>
    </location>
</feature>
<feature type="transmembrane region" description="Helical" evidence="8">
    <location>
        <begin position="39"/>
        <end position="62"/>
    </location>
</feature>
<evidence type="ECO:0000313" key="10">
    <source>
        <dbReference type="Proteomes" id="UP000012283"/>
    </source>
</evidence>
<gene>
    <name evidence="9" type="ORF">J416_00140</name>
</gene>
<evidence type="ECO:0000256" key="3">
    <source>
        <dbReference type="ARBA" id="ARBA00022448"/>
    </source>
</evidence>
<dbReference type="PATRIC" id="fig|1308866.3.peg.30"/>
<dbReference type="EMBL" id="APML01000002">
    <property type="protein sequence ID" value="ENH98468.1"/>
    <property type="molecule type" value="Genomic_DNA"/>
</dbReference>
<dbReference type="Pfam" id="PF03845">
    <property type="entry name" value="Spore_permease"/>
    <property type="match status" value="1"/>
</dbReference>
<dbReference type="NCBIfam" id="TIGR00912">
    <property type="entry name" value="2A0309"/>
    <property type="match status" value="1"/>
</dbReference>
<evidence type="ECO:0000256" key="4">
    <source>
        <dbReference type="ARBA" id="ARBA00022544"/>
    </source>
</evidence>
<keyword evidence="10" id="KW-1185">Reference proteome</keyword>